<dbReference type="GO" id="GO:0071880">
    <property type="term" value="P:adenylate cyclase-activating adrenergic receptor signaling pathway"/>
    <property type="evidence" value="ECO:0007669"/>
    <property type="project" value="TreeGrafter"/>
</dbReference>
<dbReference type="SMART" id="SM01381">
    <property type="entry name" value="7TM_GPCR_Srsx"/>
    <property type="match status" value="1"/>
</dbReference>
<dbReference type="GO" id="GO:0004993">
    <property type="term" value="F:G protein-coupled serotonin receptor activity"/>
    <property type="evidence" value="ECO:0007669"/>
    <property type="project" value="UniProtKB-ARBA"/>
</dbReference>
<dbReference type="EMBL" id="VCGU01000004">
    <property type="protein sequence ID" value="TRY76425.1"/>
    <property type="molecule type" value="Genomic_DNA"/>
</dbReference>
<accession>A0A553PFF5</accession>
<evidence type="ECO:0000256" key="1">
    <source>
        <dbReference type="ARBA" id="ARBA00004651"/>
    </source>
</evidence>
<dbReference type="PANTHER" id="PTHR24248:SF199">
    <property type="entry name" value="IP13425P-RELATED"/>
    <property type="match status" value="1"/>
</dbReference>
<dbReference type="GO" id="GO:0005886">
    <property type="term" value="C:plasma membrane"/>
    <property type="evidence" value="ECO:0007669"/>
    <property type="project" value="UniProtKB-SubCell"/>
</dbReference>
<feature type="domain" description="G-protein coupled receptors family 1 profile" evidence="14">
    <location>
        <begin position="2"/>
        <end position="454"/>
    </location>
</feature>
<keyword evidence="8" id="KW-1015">Disulfide bond</keyword>
<name>A0A553PFF5_TIGCA</name>
<feature type="transmembrane region" description="Helical" evidence="13">
    <location>
        <begin position="103"/>
        <end position="127"/>
    </location>
</feature>
<organism evidence="15 16">
    <name type="scientific">Tigriopus californicus</name>
    <name type="common">Marine copepod</name>
    <dbReference type="NCBI Taxonomy" id="6832"/>
    <lineage>
        <taxon>Eukaryota</taxon>
        <taxon>Metazoa</taxon>
        <taxon>Ecdysozoa</taxon>
        <taxon>Arthropoda</taxon>
        <taxon>Crustacea</taxon>
        <taxon>Multicrustacea</taxon>
        <taxon>Hexanauplia</taxon>
        <taxon>Copepoda</taxon>
        <taxon>Harpacticoida</taxon>
        <taxon>Harpacticidae</taxon>
        <taxon>Tigriopus</taxon>
    </lineage>
</organism>
<evidence type="ECO:0000256" key="8">
    <source>
        <dbReference type="ARBA" id="ARBA00023157"/>
    </source>
</evidence>
<dbReference type="STRING" id="6832.A0A553PFF5"/>
<reference evidence="15 16" key="1">
    <citation type="journal article" date="2018" name="Nat. Ecol. Evol.">
        <title>Genomic signatures of mitonuclear coevolution across populations of Tigriopus californicus.</title>
        <authorList>
            <person name="Barreto F.S."/>
            <person name="Watson E.T."/>
            <person name="Lima T.G."/>
            <person name="Willett C.S."/>
            <person name="Edmands S."/>
            <person name="Li W."/>
            <person name="Burton R.S."/>
        </authorList>
    </citation>
    <scope>NUCLEOTIDE SEQUENCE [LARGE SCALE GENOMIC DNA]</scope>
    <source>
        <strain evidence="15 16">San Diego</strain>
    </source>
</reference>
<evidence type="ECO:0000256" key="4">
    <source>
        <dbReference type="ARBA" id="ARBA00022692"/>
    </source>
</evidence>
<feature type="transmembrane region" description="Helical" evidence="13">
    <location>
        <begin position="402"/>
        <end position="423"/>
    </location>
</feature>
<dbReference type="PRINTS" id="PR00237">
    <property type="entry name" value="GPCRRHODOPSN"/>
</dbReference>
<feature type="transmembrane region" description="Helical" evidence="13">
    <location>
        <begin position="51"/>
        <end position="82"/>
    </location>
</feature>
<feature type="transmembrane region" description="Helical" evidence="13">
    <location>
        <begin position="147"/>
        <end position="168"/>
    </location>
</feature>
<keyword evidence="3" id="KW-1003">Cell membrane</keyword>
<keyword evidence="9 11" id="KW-0675">Receptor</keyword>
<evidence type="ECO:0000259" key="14">
    <source>
        <dbReference type="PROSITE" id="PS50262"/>
    </source>
</evidence>
<evidence type="ECO:0000313" key="16">
    <source>
        <dbReference type="Proteomes" id="UP000318571"/>
    </source>
</evidence>
<comment type="caution">
    <text evidence="15">The sequence shown here is derived from an EMBL/GenBank/DDBJ whole genome shotgun (WGS) entry which is preliminary data.</text>
</comment>
<feature type="compositionally biased region" description="Polar residues" evidence="12">
    <location>
        <begin position="328"/>
        <end position="337"/>
    </location>
</feature>
<dbReference type="SUPFAM" id="SSF81321">
    <property type="entry name" value="Family A G protein-coupled receptor-like"/>
    <property type="match status" value="1"/>
</dbReference>
<dbReference type="AlphaFoldDB" id="A0A553PFF5"/>
<evidence type="ECO:0000313" key="15">
    <source>
        <dbReference type="EMBL" id="TRY76425.1"/>
    </source>
</evidence>
<evidence type="ECO:0000256" key="3">
    <source>
        <dbReference type="ARBA" id="ARBA00022475"/>
    </source>
</evidence>
<evidence type="ECO:0000256" key="12">
    <source>
        <dbReference type="SAM" id="MobiDB-lite"/>
    </source>
</evidence>
<gene>
    <name evidence="15" type="ORF">TCAL_13334</name>
</gene>
<evidence type="ECO:0000256" key="2">
    <source>
        <dbReference type="ARBA" id="ARBA00010663"/>
    </source>
</evidence>
<keyword evidence="16" id="KW-1185">Reference proteome</keyword>
<dbReference type="PROSITE" id="PS00237">
    <property type="entry name" value="G_PROTEIN_RECEP_F1_1"/>
    <property type="match status" value="1"/>
</dbReference>
<dbReference type="Gene3D" id="1.20.1070.10">
    <property type="entry name" value="Rhodopsin 7-helix transmembrane proteins"/>
    <property type="match status" value="2"/>
</dbReference>
<dbReference type="Proteomes" id="UP000318571">
    <property type="component" value="Chromosome 5"/>
</dbReference>
<evidence type="ECO:0000256" key="5">
    <source>
        <dbReference type="ARBA" id="ARBA00022989"/>
    </source>
</evidence>
<sequence>IGNFLIILSVLYTPKLRTVTNCFILSLGVADFLVGVTVLPPAILITHYDGVWVLGWILCDVWISLDILLCTASILSLCAISIDRFLAISRPISYSKMRRSKTLAVKIISGVWLLSLLITCPPILGWSDSGRHGLDETECRYNENAGYVIYSSIGSFYAPMLVILYTYARIVHVVRTRNQEFKESMYGDALPMRCKSEVSSSQMVDFESTRDIQPSSPRVSAKNQCFEMSKTKSGANVKPCHIPSQPIKRPFRRSVLTDKDNLVEDPGLFSTSSPASLGVNWYFVDLSPQVSCHPHPAVLPCPTCGGPASTNGSIIHLSFVEEAAKSNTTAQGGQNWSRIKRSSPETTNGLTIDPMGNSLNGSPHLAHSKIRHKASNVSQNGLMTASSHRHIHIREARTAKRLAIVVGFFIMCWLPFFVLYVMAPFLSTETFPATAYELCTWLGWGNSALNPFLYAAYNPTFRSAFYNLTFGK</sequence>
<keyword evidence="6 11" id="KW-0297">G-protein coupled receptor</keyword>
<keyword evidence="7 13" id="KW-0472">Membrane</keyword>
<evidence type="ECO:0000256" key="10">
    <source>
        <dbReference type="ARBA" id="ARBA00023224"/>
    </source>
</evidence>
<dbReference type="GO" id="GO:0043410">
    <property type="term" value="P:positive regulation of MAPK cascade"/>
    <property type="evidence" value="ECO:0007669"/>
    <property type="project" value="TreeGrafter"/>
</dbReference>
<evidence type="ECO:0000256" key="7">
    <source>
        <dbReference type="ARBA" id="ARBA00023136"/>
    </source>
</evidence>
<comment type="subcellular location">
    <subcellularLocation>
        <location evidence="1">Cell membrane</location>
        <topology evidence="1">Multi-pass membrane protein</topology>
    </subcellularLocation>
</comment>
<feature type="non-terminal residue" evidence="15">
    <location>
        <position position="472"/>
    </location>
</feature>
<feature type="transmembrane region" description="Helical" evidence="13">
    <location>
        <begin position="22"/>
        <end position="45"/>
    </location>
</feature>
<keyword evidence="4 11" id="KW-0812">Transmembrane</keyword>
<evidence type="ECO:0000256" key="9">
    <source>
        <dbReference type="ARBA" id="ARBA00023170"/>
    </source>
</evidence>
<comment type="similarity">
    <text evidence="2 11">Belongs to the G-protein coupled receptor 1 family.</text>
</comment>
<dbReference type="InterPro" id="IPR000276">
    <property type="entry name" value="GPCR_Rhodpsn"/>
</dbReference>
<evidence type="ECO:0000256" key="11">
    <source>
        <dbReference type="RuleBase" id="RU000688"/>
    </source>
</evidence>
<keyword evidence="10 11" id="KW-0807">Transducer</keyword>
<evidence type="ECO:0000256" key="6">
    <source>
        <dbReference type="ARBA" id="ARBA00023040"/>
    </source>
</evidence>
<feature type="non-terminal residue" evidence="15">
    <location>
        <position position="1"/>
    </location>
</feature>
<dbReference type="FunFam" id="1.20.1070.10:FF:000523">
    <property type="entry name" value="5-hydroxytryptamine receptor 2B"/>
    <property type="match status" value="1"/>
</dbReference>
<keyword evidence="5 13" id="KW-1133">Transmembrane helix</keyword>
<dbReference type="OMA" id="YLPNWTD"/>
<proteinExistence type="inferred from homology"/>
<evidence type="ECO:0000256" key="13">
    <source>
        <dbReference type="SAM" id="Phobius"/>
    </source>
</evidence>
<dbReference type="Pfam" id="PF00001">
    <property type="entry name" value="7tm_1"/>
    <property type="match status" value="1"/>
</dbReference>
<dbReference type="PANTHER" id="PTHR24248">
    <property type="entry name" value="ADRENERGIC RECEPTOR-RELATED G-PROTEIN COUPLED RECEPTOR"/>
    <property type="match status" value="1"/>
</dbReference>
<dbReference type="PROSITE" id="PS50262">
    <property type="entry name" value="G_PROTEIN_RECEP_F1_2"/>
    <property type="match status" value="1"/>
</dbReference>
<protein>
    <recommendedName>
        <fullName evidence="14">G-protein coupled receptors family 1 profile domain-containing protein</fullName>
    </recommendedName>
</protein>
<dbReference type="InterPro" id="IPR017452">
    <property type="entry name" value="GPCR_Rhodpsn_7TM"/>
</dbReference>
<feature type="region of interest" description="Disordered" evidence="12">
    <location>
        <begin position="328"/>
        <end position="354"/>
    </location>
</feature>